<organism evidence="3 4">
    <name type="scientific">Rickenella mellea</name>
    <dbReference type="NCBI Taxonomy" id="50990"/>
    <lineage>
        <taxon>Eukaryota</taxon>
        <taxon>Fungi</taxon>
        <taxon>Dikarya</taxon>
        <taxon>Basidiomycota</taxon>
        <taxon>Agaricomycotina</taxon>
        <taxon>Agaricomycetes</taxon>
        <taxon>Hymenochaetales</taxon>
        <taxon>Rickenellaceae</taxon>
        <taxon>Rickenella</taxon>
    </lineage>
</organism>
<dbReference type="Gene3D" id="1.20.120.1530">
    <property type="match status" value="1"/>
</dbReference>
<sequence>MIRRCSAQPQTPSLPGTHGCLCRQSRWSIDQNTICPPCARRDHFLILLIDLSSKCLFNVRLPFVDEPATALILSSRTIQHRIWRRLQSSARLMLLATVLTIESSAFDLEDPRKFFHHALSLSSRRIGRALENVFLNLQSEIRLPSGLYGKHVQFRQAKSNFTGAVFRQRHQSCRSWGSGQANRSRGEIWNLKNTVNGMVIRPHALVAEVTRVTSEVGNQGKLGGQAVVPDVEGVCQELMVKVNQMCSSLTDQVRSIALVRTAVAKRDLTQKVEIQFGGGLATLKETVNSMVDPAQHLRFRGHSCCSRSHCGRAGNVENNVNLMAMNLTNQVRSIVEVMKAVASGDWTKQIRECEGRESDGLVLTTGITTHPKPMPACVTQTTAPNTPPVHADKLS</sequence>
<keyword evidence="2" id="KW-0902">Two-component regulatory system</keyword>
<keyword evidence="1" id="KW-0597">Phosphoprotein</keyword>
<dbReference type="GO" id="GO:0000160">
    <property type="term" value="P:phosphorelay signal transduction system"/>
    <property type="evidence" value="ECO:0007669"/>
    <property type="project" value="UniProtKB-KW"/>
</dbReference>
<accession>A0A4Y7PG40</accession>
<evidence type="ECO:0000313" key="4">
    <source>
        <dbReference type="Proteomes" id="UP000294933"/>
    </source>
</evidence>
<dbReference type="PANTHER" id="PTHR45339:SF1">
    <property type="entry name" value="HYBRID SIGNAL TRANSDUCTION HISTIDINE KINASE J"/>
    <property type="match status" value="1"/>
</dbReference>
<protein>
    <submittedName>
        <fullName evidence="3">Uncharacterized protein</fullName>
    </submittedName>
</protein>
<dbReference type="VEuPathDB" id="FungiDB:BD410DRAFT_861381"/>
<dbReference type="AlphaFoldDB" id="A0A4Y7PG40"/>
<keyword evidence="4" id="KW-1185">Reference proteome</keyword>
<gene>
    <name evidence="3" type="ORF">BD410DRAFT_861381</name>
</gene>
<dbReference type="Proteomes" id="UP000294933">
    <property type="component" value="Unassembled WGS sequence"/>
</dbReference>
<proteinExistence type="predicted"/>
<dbReference type="STRING" id="50990.A0A4Y7PG40"/>
<dbReference type="EMBL" id="ML170352">
    <property type="protein sequence ID" value="TDL14337.1"/>
    <property type="molecule type" value="Genomic_DNA"/>
</dbReference>
<evidence type="ECO:0000313" key="3">
    <source>
        <dbReference type="EMBL" id="TDL14337.1"/>
    </source>
</evidence>
<reference evidence="3 4" key="1">
    <citation type="submission" date="2018-06" db="EMBL/GenBank/DDBJ databases">
        <title>A transcriptomic atlas of mushroom development highlights an independent origin of complex multicellularity.</title>
        <authorList>
            <consortium name="DOE Joint Genome Institute"/>
            <person name="Krizsan K."/>
            <person name="Almasi E."/>
            <person name="Merenyi Z."/>
            <person name="Sahu N."/>
            <person name="Viragh M."/>
            <person name="Koszo T."/>
            <person name="Mondo S."/>
            <person name="Kiss B."/>
            <person name="Balint B."/>
            <person name="Kues U."/>
            <person name="Barry K."/>
            <person name="Hegedus J.C."/>
            <person name="Henrissat B."/>
            <person name="Johnson J."/>
            <person name="Lipzen A."/>
            <person name="Ohm R."/>
            <person name="Nagy I."/>
            <person name="Pangilinan J."/>
            <person name="Yan J."/>
            <person name="Xiong Y."/>
            <person name="Grigoriev I.V."/>
            <person name="Hibbett D.S."/>
            <person name="Nagy L.G."/>
        </authorList>
    </citation>
    <scope>NUCLEOTIDE SEQUENCE [LARGE SCALE GENOMIC DNA]</scope>
    <source>
        <strain evidence="3 4">SZMC22713</strain>
    </source>
</reference>
<dbReference type="PANTHER" id="PTHR45339">
    <property type="entry name" value="HYBRID SIGNAL TRANSDUCTION HISTIDINE KINASE J"/>
    <property type="match status" value="1"/>
</dbReference>
<name>A0A4Y7PG40_9AGAM</name>
<dbReference type="OrthoDB" id="10266508at2759"/>
<evidence type="ECO:0000256" key="2">
    <source>
        <dbReference type="ARBA" id="ARBA00023012"/>
    </source>
</evidence>
<evidence type="ECO:0000256" key="1">
    <source>
        <dbReference type="ARBA" id="ARBA00022553"/>
    </source>
</evidence>